<keyword evidence="3" id="KW-1185">Reference proteome</keyword>
<evidence type="ECO:0000256" key="1">
    <source>
        <dbReference type="SAM" id="MobiDB-lite"/>
    </source>
</evidence>
<dbReference type="Proteomes" id="UP000287033">
    <property type="component" value="Unassembled WGS sequence"/>
</dbReference>
<reference evidence="2 3" key="1">
    <citation type="journal article" date="2018" name="Nat. Ecol. Evol.">
        <title>Shark genomes provide insights into elasmobranch evolution and the origin of vertebrates.</title>
        <authorList>
            <person name="Hara Y"/>
            <person name="Yamaguchi K"/>
            <person name="Onimaru K"/>
            <person name="Kadota M"/>
            <person name="Koyanagi M"/>
            <person name="Keeley SD"/>
            <person name="Tatsumi K"/>
            <person name="Tanaka K"/>
            <person name="Motone F"/>
            <person name="Kageyama Y"/>
            <person name="Nozu R"/>
            <person name="Adachi N"/>
            <person name="Nishimura O"/>
            <person name="Nakagawa R"/>
            <person name="Tanegashima C"/>
            <person name="Kiyatake I"/>
            <person name="Matsumoto R"/>
            <person name="Murakumo K"/>
            <person name="Nishida K"/>
            <person name="Terakita A"/>
            <person name="Kuratani S"/>
            <person name="Sato K"/>
            <person name="Hyodo S Kuraku.S."/>
        </authorList>
    </citation>
    <scope>NUCLEOTIDE SEQUENCE [LARGE SCALE GENOMIC DNA]</scope>
</reference>
<proteinExistence type="predicted"/>
<comment type="caution">
    <text evidence="2">The sequence shown here is derived from an EMBL/GenBank/DDBJ whole genome shotgun (WGS) entry which is preliminary data.</text>
</comment>
<name>A0A401TG43_CHIPU</name>
<feature type="compositionally biased region" description="Polar residues" evidence="1">
    <location>
        <begin position="66"/>
        <end position="77"/>
    </location>
</feature>
<feature type="region of interest" description="Disordered" evidence="1">
    <location>
        <begin position="1"/>
        <end position="92"/>
    </location>
</feature>
<evidence type="ECO:0000313" key="2">
    <source>
        <dbReference type="EMBL" id="GCC41617.1"/>
    </source>
</evidence>
<dbReference type="AlphaFoldDB" id="A0A401TG43"/>
<gene>
    <name evidence="2" type="ORF">chiPu_0025774</name>
</gene>
<organism evidence="2 3">
    <name type="scientific">Chiloscyllium punctatum</name>
    <name type="common">Brownbanded bambooshark</name>
    <name type="synonym">Hemiscyllium punctatum</name>
    <dbReference type="NCBI Taxonomy" id="137246"/>
    <lineage>
        <taxon>Eukaryota</taxon>
        <taxon>Metazoa</taxon>
        <taxon>Chordata</taxon>
        <taxon>Craniata</taxon>
        <taxon>Vertebrata</taxon>
        <taxon>Chondrichthyes</taxon>
        <taxon>Elasmobranchii</taxon>
        <taxon>Galeomorphii</taxon>
        <taxon>Galeoidea</taxon>
        <taxon>Orectolobiformes</taxon>
        <taxon>Hemiscylliidae</taxon>
        <taxon>Chiloscyllium</taxon>
    </lineage>
</organism>
<dbReference type="EMBL" id="BEZZ01065272">
    <property type="protein sequence ID" value="GCC41617.1"/>
    <property type="molecule type" value="Genomic_DNA"/>
</dbReference>
<evidence type="ECO:0000313" key="3">
    <source>
        <dbReference type="Proteomes" id="UP000287033"/>
    </source>
</evidence>
<sequence length="92" mass="10552">MGRKRGRRPEQDPLLEQDSIPSNPLNGTRSHQTTLTGVDLINYQRDSTRSEQIPTDWSPLEPIPSNPRNWTRPQLKSQELDPIPVKIPSNRT</sequence>
<accession>A0A401TG43</accession>
<protein>
    <submittedName>
        <fullName evidence="2">Uncharacterized protein</fullName>
    </submittedName>
</protein>
<feature type="compositionally biased region" description="Polar residues" evidence="1">
    <location>
        <begin position="19"/>
        <end position="36"/>
    </location>
</feature>